<accession>A0A4U8Z7V1</accession>
<dbReference type="AlphaFoldDB" id="A0A4U8Z7V1"/>
<sequence length="337" mass="37623">MLSRLTDSEKTLLASAASYVEHVLQTPLIVDGPAASAKLPAFLTQRYVLVDGEILGRPCILMLGTGLHDDTPATIAKHRDLLRRQSPGRAVILVTERLSNHNRHRLISQHVPFIVPGNQLFVPELGADLREHFRSERDTPGDGLTPTAQLIVLAALMGRIGPETTPSELASQFRYSAMSMSRAITELEAFELAETEVAGRFRHLRFTVPREALWSRARPHLRTPVRKRRRVRRPPQGLALPLAGETALAEKTDLSFPRVETRAMAASEWKALATRYELDQPVSWDEPVIELETWTYDPLLLGDDKLVDTISLYLSLPDSTDDRIEAAKDALLRQVGL</sequence>
<dbReference type="Gene3D" id="1.10.10.10">
    <property type="entry name" value="Winged helix-like DNA-binding domain superfamily/Winged helix DNA-binding domain"/>
    <property type="match status" value="1"/>
</dbReference>
<dbReference type="EMBL" id="LR536452">
    <property type="protein sequence ID" value="VFU17735.1"/>
    <property type="molecule type" value="Genomic_DNA"/>
</dbReference>
<dbReference type="KEGG" id="mtun:MTUNDRAET4_0222.2"/>
<gene>
    <name evidence="1" type="ORF">MTUNDRAET4_0222</name>
</gene>
<organism evidence="1 2">
    <name type="scientific">Methylocella tundrae</name>
    <dbReference type="NCBI Taxonomy" id="227605"/>
    <lineage>
        <taxon>Bacteria</taxon>
        <taxon>Pseudomonadati</taxon>
        <taxon>Pseudomonadota</taxon>
        <taxon>Alphaproteobacteria</taxon>
        <taxon>Hyphomicrobiales</taxon>
        <taxon>Beijerinckiaceae</taxon>
        <taxon>Methylocella</taxon>
    </lineage>
</organism>
<dbReference type="Proteomes" id="UP000294360">
    <property type="component" value="Plasmid 3"/>
</dbReference>
<dbReference type="InterPro" id="IPR036390">
    <property type="entry name" value="WH_DNA-bd_sf"/>
</dbReference>
<dbReference type="SUPFAM" id="SSF46785">
    <property type="entry name" value="Winged helix' DNA-binding domain"/>
    <property type="match status" value="1"/>
</dbReference>
<evidence type="ECO:0000313" key="2">
    <source>
        <dbReference type="Proteomes" id="UP000294360"/>
    </source>
</evidence>
<name>A0A4U8Z7V1_METTU</name>
<geneLocation type="plasmid" evidence="1 2">
    <name>3</name>
</geneLocation>
<proteinExistence type="predicted"/>
<keyword evidence="1" id="KW-0614">Plasmid</keyword>
<protein>
    <recommendedName>
        <fullName evidence="3">MarR family transcriptional regulator</fullName>
    </recommendedName>
</protein>
<reference evidence="1 2" key="1">
    <citation type="submission" date="2019-03" db="EMBL/GenBank/DDBJ databases">
        <authorList>
            <person name="Kox A.R. M."/>
        </authorList>
    </citation>
    <scope>NUCLEOTIDE SEQUENCE [LARGE SCALE GENOMIC DNA]</scope>
    <source>
        <strain evidence="1">MTUNDRAET4 annotated genome</strain>
        <plasmid evidence="2">3</plasmid>
    </source>
</reference>
<dbReference type="InterPro" id="IPR036388">
    <property type="entry name" value="WH-like_DNA-bd_sf"/>
</dbReference>
<evidence type="ECO:0000313" key="1">
    <source>
        <dbReference type="EMBL" id="VFU17735.1"/>
    </source>
</evidence>
<evidence type="ECO:0008006" key="3">
    <source>
        <dbReference type="Google" id="ProtNLM"/>
    </source>
</evidence>